<dbReference type="PROSITE" id="PS50048">
    <property type="entry name" value="ZN2_CY6_FUNGAL_2"/>
    <property type="match status" value="1"/>
</dbReference>
<dbReference type="SMART" id="SM00906">
    <property type="entry name" value="Fungal_trans"/>
    <property type="match status" value="1"/>
</dbReference>
<dbReference type="Pfam" id="PF00172">
    <property type="entry name" value="Zn_clus"/>
    <property type="match status" value="1"/>
</dbReference>
<dbReference type="InterPro" id="IPR001138">
    <property type="entry name" value="Zn2Cys6_DnaBD"/>
</dbReference>
<evidence type="ECO:0000256" key="7">
    <source>
        <dbReference type="SAM" id="MobiDB-lite"/>
    </source>
</evidence>
<keyword evidence="6" id="KW-0175">Coiled coil</keyword>
<keyword evidence="2" id="KW-0805">Transcription regulation</keyword>
<keyword evidence="4" id="KW-0804">Transcription</keyword>
<dbReference type="InterPro" id="IPR036864">
    <property type="entry name" value="Zn2-C6_fun-type_DNA-bd_sf"/>
</dbReference>
<dbReference type="InterPro" id="IPR007219">
    <property type="entry name" value="XnlR_reg_dom"/>
</dbReference>
<proteinExistence type="predicted"/>
<dbReference type="PANTHER" id="PTHR47654">
    <property type="entry name" value="ZN(II)2CYS6 TRANSCRIPTION FACTOR (EUROFUNG)-RELATED"/>
    <property type="match status" value="1"/>
</dbReference>
<evidence type="ECO:0000256" key="6">
    <source>
        <dbReference type="SAM" id="Coils"/>
    </source>
</evidence>
<evidence type="ECO:0000259" key="8">
    <source>
        <dbReference type="PROSITE" id="PS50048"/>
    </source>
</evidence>
<dbReference type="InterPro" id="IPR053230">
    <property type="entry name" value="Trans_reg_galc"/>
</dbReference>
<keyword evidence="1" id="KW-0479">Metal-binding</keyword>
<feature type="region of interest" description="Disordered" evidence="7">
    <location>
        <begin position="125"/>
        <end position="183"/>
    </location>
</feature>
<dbReference type="SMART" id="SM00066">
    <property type="entry name" value="GAL4"/>
    <property type="match status" value="1"/>
</dbReference>
<gene>
    <name evidence="9" type="ORF">Z518_09974</name>
</gene>
<dbReference type="SUPFAM" id="SSF57701">
    <property type="entry name" value="Zn2/Cys6 DNA-binding domain"/>
    <property type="match status" value="1"/>
</dbReference>
<dbReference type="GO" id="GO:0000981">
    <property type="term" value="F:DNA-binding transcription factor activity, RNA polymerase II-specific"/>
    <property type="evidence" value="ECO:0007669"/>
    <property type="project" value="InterPro"/>
</dbReference>
<keyword evidence="5" id="KW-0539">Nucleus</keyword>
<dbReference type="Proteomes" id="UP000053617">
    <property type="component" value="Unassembled WGS sequence"/>
</dbReference>
<dbReference type="EMBL" id="KN847482">
    <property type="protein sequence ID" value="KIX00909.1"/>
    <property type="molecule type" value="Genomic_DNA"/>
</dbReference>
<evidence type="ECO:0000256" key="2">
    <source>
        <dbReference type="ARBA" id="ARBA00023015"/>
    </source>
</evidence>
<evidence type="ECO:0000313" key="9">
    <source>
        <dbReference type="EMBL" id="KIX00909.1"/>
    </source>
</evidence>
<dbReference type="Gene3D" id="4.10.240.10">
    <property type="entry name" value="Zn(2)-C6 fungal-type DNA-binding domain"/>
    <property type="match status" value="1"/>
</dbReference>
<dbReference type="GeneID" id="25298045"/>
<feature type="region of interest" description="Disordered" evidence="7">
    <location>
        <begin position="1"/>
        <end position="34"/>
    </location>
</feature>
<dbReference type="GO" id="GO:0003677">
    <property type="term" value="F:DNA binding"/>
    <property type="evidence" value="ECO:0007669"/>
    <property type="project" value="UniProtKB-KW"/>
</dbReference>
<feature type="domain" description="Zn(2)-C6 fungal-type" evidence="8">
    <location>
        <begin position="40"/>
        <end position="69"/>
    </location>
</feature>
<dbReference type="Pfam" id="PF04082">
    <property type="entry name" value="Fungal_trans"/>
    <property type="match status" value="1"/>
</dbReference>
<name>A0A0D2I525_9EURO</name>
<evidence type="ECO:0000256" key="4">
    <source>
        <dbReference type="ARBA" id="ARBA00023163"/>
    </source>
</evidence>
<dbReference type="GO" id="GO:0006351">
    <property type="term" value="P:DNA-templated transcription"/>
    <property type="evidence" value="ECO:0007669"/>
    <property type="project" value="InterPro"/>
</dbReference>
<keyword evidence="3" id="KW-0238">DNA-binding</keyword>
<dbReference type="OrthoDB" id="5296287at2759"/>
<evidence type="ECO:0000256" key="3">
    <source>
        <dbReference type="ARBA" id="ARBA00023125"/>
    </source>
</evidence>
<feature type="compositionally biased region" description="Basic and acidic residues" evidence="7">
    <location>
        <begin position="149"/>
        <end position="170"/>
    </location>
</feature>
<reference evidence="9 10" key="1">
    <citation type="submission" date="2015-01" db="EMBL/GenBank/DDBJ databases">
        <title>The Genome Sequence of Rhinocladiella mackenzie CBS 650.93.</title>
        <authorList>
            <consortium name="The Broad Institute Genomics Platform"/>
            <person name="Cuomo C."/>
            <person name="de Hoog S."/>
            <person name="Gorbushina A."/>
            <person name="Stielow B."/>
            <person name="Teixiera M."/>
            <person name="Abouelleil A."/>
            <person name="Chapman S.B."/>
            <person name="Priest M."/>
            <person name="Young S.K."/>
            <person name="Wortman J."/>
            <person name="Nusbaum C."/>
            <person name="Birren B."/>
        </authorList>
    </citation>
    <scope>NUCLEOTIDE SEQUENCE [LARGE SCALE GENOMIC DNA]</scope>
    <source>
        <strain evidence="9 10">CBS 650.93</strain>
    </source>
</reference>
<dbReference type="VEuPathDB" id="FungiDB:Z518_09974"/>
<evidence type="ECO:0000313" key="10">
    <source>
        <dbReference type="Proteomes" id="UP000053617"/>
    </source>
</evidence>
<dbReference type="CDD" id="cd00067">
    <property type="entry name" value="GAL4"/>
    <property type="match status" value="1"/>
</dbReference>
<evidence type="ECO:0000256" key="1">
    <source>
        <dbReference type="ARBA" id="ARBA00022723"/>
    </source>
</evidence>
<sequence>MSSMANVQPRPRIGNKRNHRGISPPNRNPRDITKTRVSHACDRCRLMRTRCSGGERCSKCIKDDAVCVYGDRKRERNQKDLAESLDRVQELEGENTKLINALRSVVASPDFRTDMHGDIMEILSKYTTPDPPESGQPSSSSQTVTGSSDKLRRGNETRDRSPEYESKTSGEKAVASSVGSPGRKGELARVVDLDAGSGAAGLVGKMSEMSWIQHAFESLHQRRTNAQPGMRGAEIDHHLTTAKDFSYFMDDTNVLAIDEDHVNQYHWPKLEIAIILAEAYFHAMQDAFQIVLREQFLQTMVTFSQKQQLTSSWSGRRWFALANLVWAIGAKWLQMTKLDQPNFSENHLLYYARARALGLDHRMMFDHPDIERVQGIGLLAFYLLMNGSIFRAWNILGHATRHAIALALHLRVSDPNVSDRDKEQRARTWYSLYSLEILIAEITGRPKSIFLSDVTTPIDLLQKPPTEEHDHQWRIEGLISPEESRNMWLDFLMAGRDLSQGMTRGVTPWKNFASVGHGISRSYFPHRVRLCRLSDKIASQLYSGTSEDSWADTQRKIGELQTELRLWAENLPDDLAIQSQAPTNTDPRVKIELSMYYHSIQMILHRPCLCEVVIEHESLRSQEFNRSSARACVHAAMSMLALMPDNPSAHEAYQLLPWWTLLHYVAQAAAVLLLELSLGGQHFQNEISDVVNFLRKAMAYLWCMTESSLSAYRAWRILRRLLTEVSQRYDMDMADIPTEASQPPGWSERHEMAVRNALS</sequence>
<dbReference type="GO" id="GO:0008270">
    <property type="term" value="F:zinc ion binding"/>
    <property type="evidence" value="ECO:0007669"/>
    <property type="project" value="InterPro"/>
</dbReference>
<feature type="coiled-coil region" evidence="6">
    <location>
        <begin position="74"/>
        <end position="101"/>
    </location>
</feature>
<dbReference type="PANTHER" id="PTHR47654:SF5">
    <property type="entry name" value="TRANSCRIPTION FACTOR DOMAIN-CONTAINING PROTEIN"/>
    <property type="match status" value="1"/>
</dbReference>
<dbReference type="HOGENOM" id="CLU_011910_2_0_1"/>
<evidence type="ECO:0000256" key="5">
    <source>
        <dbReference type="ARBA" id="ARBA00023242"/>
    </source>
</evidence>
<organism evidence="9 10">
    <name type="scientific">Rhinocladiella mackenziei CBS 650.93</name>
    <dbReference type="NCBI Taxonomy" id="1442369"/>
    <lineage>
        <taxon>Eukaryota</taxon>
        <taxon>Fungi</taxon>
        <taxon>Dikarya</taxon>
        <taxon>Ascomycota</taxon>
        <taxon>Pezizomycotina</taxon>
        <taxon>Eurotiomycetes</taxon>
        <taxon>Chaetothyriomycetidae</taxon>
        <taxon>Chaetothyriales</taxon>
        <taxon>Herpotrichiellaceae</taxon>
        <taxon>Rhinocladiella</taxon>
    </lineage>
</organism>
<accession>A0A0D2I525</accession>
<feature type="compositionally biased region" description="Low complexity" evidence="7">
    <location>
        <begin position="135"/>
        <end position="148"/>
    </location>
</feature>
<dbReference type="RefSeq" id="XP_013268045.1">
    <property type="nucleotide sequence ID" value="XM_013412591.1"/>
</dbReference>
<dbReference type="CDD" id="cd12148">
    <property type="entry name" value="fungal_TF_MHR"/>
    <property type="match status" value="1"/>
</dbReference>
<keyword evidence="10" id="KW-1185">Reference proteome</keyword>
<dbReference type="AlphaFoldDB" id="A0A0D2I525"/>
<protein>
    <recommendedName>
        <fullName evidence="8">Zn(2)-C6 fungal-type domain-containing protein</fullName>
    </recommendedName>
</protein>
<dbReference type="PROSITE" id="PS00463">
    <property type="entry name" value="ZN2_CY6_FUNGAL_1"/>
    <property type="match status" value="1"/>
</dbReference>